<dbReference type="EMBL" id="CM018036">
    <property type="protein sequence ID" value="KAA8540714.1"/>
    <property type="molecule type" value="Genomic_DNA"/>
</dbReference>
<dbReference type="PANTHER" id="PTHR31623">
    <property type="entry name" value="F21J9.9"/>
    <property type="match status" value="1"/>
</dbReference>
<evidence type="ECO:0000256" key="1">
    <source>
        <dbReference type="ARBA" id="ARBA00009861"/>
    </source>
</evidence>
<dbReference type="PANTHER" id="PTHR31623:SF17">
    <property type="entry name" value="F21J9.9"/>
    <property type="match status" value="1"/>
</dbReference>
<dbReference type="OrthoDB" id="671439at2759"/>
<keyword evidence="3" id="KW-0012">Acyltransferase</keyword>
<dbReference type="Pfam" id="PF02458">
    <property type="entry name" value="Transferase"/>
    <property type="match status" value="1"/>
</dbReference>
<sequence>MKIDIVSREVIKPSIPTPHHLRDFKLSFLDQLIPPVYVPIILFYSHNETTNLKQPAEISYLLKKSLSHTLTRFYPLAGRMRGDNLVDCNDQGVDYLEAHVDGQLSDIMKKPEVEVLNQFIPFKNNSAKLSMEQQLAIQVNFFACGGIAIGICISHRIADGLTLSTFIKGWAATARGGETNLVSPSFDSASLFPPRDLSRPRPAAPTPKERLVTRRFVFEASAIAALKAQVSFGSCLLKPTRVEVVSALIWKCAMPQIAAHSVNLRGRISPPLPEHSFGNLFQMSITAAYGQPELASLVDQLRLAIKKIDNDYVRQLQTGDGHAVVMKSDDHFKNLGEAFSRGEVQFLRFSSWCRFPIYKADFGWGKPIWVSSAGMIFKNVIFLLDPKEGDGIEAWTVYIQRQGYDDSMKAAFAAAADGGVVAAARVVVASSSWLLPP</sequence>
<dbReference type="Proteomes" id="UP000325577">
    <property type="component" value="Linkage Group LG13"/>
</dbReference>
<evidence type="ECO:0000256" key="3">
    <source>
        <dbReference type="ARBA" id="ARBA00023315"/>
    </source>
</evidence>
<keyword evidence="2" id="KW-0808">Transferase</keyword>
<keyword evidence="5" id="KW-1185">Reference proteome</keyword>
<protein>
    <submittedName>
        <fullName evidence="4">Uncharacterized protein</fullName>
    </submittedName>
</protein>
<organism evidence="4 5">
    <name type="scientific">Nyssa sinensis</name>
    <dbReference type="NCBI Taxonomy" id="561372"/>
    <lineage>
        <taxon>Eukaryota</taxon>
        <taxon>Viridiplantae</taxon>
        <taxon>Streptophyta</taxon>
        <taxon>Embryophyta</taxon>
        <taxon>Tracheophyta</taxon>
        <taxon>Spermatophyta</taxon>
        <taxon>Magnoliopsida</taxon>
        <taxon>eudicotyledons</taxon>
        <taxon>Gunneridae</taxon>
        <taxon>Pentapetalae</taxon>
        <taxon>asterids</taxon>
        <taxon>Cornales</taxon>
        <taxon>Nyssaceae</taxon>
        <taxon>Nyssa</taxon>
    </lineage>
</organism>
<dbReference type="AlphaFoldDB" id="A0A5J5BDI0"/>
<evidence type="ECO:0000256" key="2">
    <source>
        <dbReference type="ARBA" id="ARBA00022679"/>
    </source>
</evidence>
<accession>A0A5J5BDI0</accession>
<evidence type="ECO:0000313" key="5">
    <source>
        <dbReference type="Proteomes" id="UP000325577"/>
    </source>
</evidence>
<dbReference type="InterPro" id="IPR023213">
    <property type="entry name" value="CAT-like_dom_sf"/>
</dbReference>
<gene>
    <name evidence="4" type="ORF">F0562_024367</name>
</gene>
<reference evidence="4 5" key="1">
    <citation type="submission" date="2019-09" db="EMBL/GenBank/DDBJ databases">
        <title>A chromosome-level genome assembly of the Chinese tupelo Nyssa sinensis.</title>
        <authorList>
            <person name="Yang X."/>
            <person name="Kang M."/>
            <person name="Yang Y."/>
            <person name="Xiong H."/>
            <person name="Wang M."/>
            <person name="Zhang Z."/>
            <person name="Wang Z."/>
            <person name="Wu H."/>
            <person name="Ma T."/>
            <person name="Liu J."/>
            <person name="Xi Z."/>
        </authorList>
    </citation>
    <scope>NUCLEOTIDE SEQUENCE [LARGE SCALE GENOMIC DNA]</scope>
    <source>
        <strain evidence="4">J267</strain>
        <tissue evidence="4">Leaf</tissue>
    </source>
</reference>
<dbReference type="GO" id="GO:0016746">
    <property type="term" value="F:acyltransferase activity"/>
    <property type="evidence" value="ECO:0007669"/>
    <property type="project" value="UniProtKB-KW"/>
</dbReference>
<dbReference type="Gene3D" id="3.30.559.10">
    <property type="entry name" value="Chloramphenicol acetyltransferase-like domain"/>
    <property type="match status" value="2"/>
</dbReference>
<evidence type="ECO:0000313" key="4">
    <source>
        <dbReference type="EMBL" id="KAA8540714.1"/>
    </source>
</evidence>
<comment type="similarity">
    <text evidence="1">Belongs to the plant acyltransferase family.</text>
</comment>
<proteinExistence type="inferred from homology"/>
<name>A0A5J5BDI0_9ASTE</name>